<evidence type="ECO:0000256" key="2">
    <source>
        <dbReference type="SAM" id="Phobius"/>
    </source>
</evidence>
<evidence type="ECO:0000259" key="3">
    <source>
        <dbReference type="SMART" id="SM00014"/>
    </source>
</evidence>
<proteinExistence type="predicted"/>
<protein>
    <submittedName>
        <fullName evidence="4">Phosphatase PAP2 family protein</fullName>
    </submittedName>
</protein>
<feature type="transmembrane region" description="Helical" evidence="2">
    <location>
        <begin position="82"/>
        <end position="103"/>
    </location>
</feature>
<accession>A0ABW1K3E4</accession>
<organism evidence="4 5">
    <name type="scientific">Plantactinospora solaniradicis</name>
    <dbReference type="NCBI Taxonomy" id="1723736"/>
    <lineage>
        <taxon>Bacteria</taxon>
        <taxon>Bacillati</taxon>
        <taxon>Actinomycetota</taxon>
        <taxon>Actinomycetes</taxon>
        <taxon>Micromonosporales</taxon>
        <taxon>Micromonosporaceae</taxon>
        <taxon>Plantactinospora</taxon>
    </lineage>
</organism>
<keyword evidence="2" id="KW-0472">Membrane</keyword>
<feature type="transmembrane region" description="Helical" evidence="2">
    <location>
        <begin position="28"/>
        <end position="51"/>
    </location>
</feature>
<feature type="transmembrane region" description="Helical" evidence="2">
    <location>
        <begin position="149"/>
        <end position="168"/>
    </location>
</feature>
<dbReference type="SUPFAM" id="SSF48317">
    <property type="entry name" value="Acid phosphatase/Vanadium-dependent haloperoxidase"/>
    <property type="match status" value="1"/>
</dbReference>
<reference evidence="5" key="1">
    <citation type="journal article" date="2019" name="Int. J. Syst. Evol. Microbiol.">
        <title>The Global Catalogue of Microorganisms (GCM) 10K type strain sequencing project: providing services to taxonomists for standard genome sequencing and annotation.</title>
        <authorList>
            <consortium name="The Broad Institute Genomics Platform"/>
            <consortium name="The Broad Institute Genome Sequencing Center for Infectious Disease"/>
            <person name="Wu L."/>
            <person name="Ma J."/>
        </authorList>
    </citation>
    <scope>NUCLEOTIDE SEQUENCE [LARGE SCALE GENOMIC DNA]</scope>
    <source>
        <strain evidence="5">ZS-35-S2</strain>
    </source>
</reference>
<dbReference type="RefSeq" id="WP_377419433.1">
    <property type="nucleotide sequence ID" value="NZ_JBHSPR010000007.1"/>
</dbReference>
<feature type="transmembrane region" description="Helical" evidence="2">
    <location>
        <begin position="202"/>
        <end position="221"/>
    </location>
</feature>
<feature type="transmembrane region" description="Helical" evidence="2">
    <location>
        <begin position="271"/>
        <end position="293"/>
    </location>
</feature>
<dbReference type="EMBL" id="JBHSPR010000007">
    <property type="protein sequence ID" value="MFC6016241.1"/>
    <property type="molecule type" value="Genomic_DNA"/>
</dbReference>
<feature type="transmembrane region" description="Helical" evidence="2">
    <location>
        <begin position="233"/>
        <end position="251"/>
    </location>
</feature>
<evidence type="ECO:0000313" key="4">
    <source>
        <dbReference type="EMBL" id="MFC6016241.1"/>
    </source>
</evidence>
<comment type="caution">
    <text evidence="4">The sequence shown here is derived from an EMBL/GenBank/DDBJ whole genome shotgun (WGS) entry which is preliminary data.</text>
</comment>
<sequence length="351" mass="35386">MHPTSPYPSGTALRSSGRFAGRPPGGRLLRAALGYLLAFALTALGFVWTAAGQRLDGGLLPRAERGGGYEQPTDLVEPAKNILFWFGDPAVLGLLLVALLLLGVLARRRWAGVTGLALVGTTVVVASVAKQAILRPDLAVATSTTHNSFPSGHVAVAMALLLAVLLVLPAPARWWFAVPGAAGVSVVAAATMIAGWHRFSDVCGGVLLAAALFCLAAAPLARTRDGGRPGPGPAGVLVGLLGLLGGASVLGRLGGVPLVAPDAASSGTGGLFVAITAGSGLVVLVVATILVLVRSADFVGPVPDRRVDPVEVDPVDPVPGAGRGPEPDSTAADGRSTTQAMINWATSAGMR</sequence>
<keyword evidence="5" id="KW-1185">Reference proteome</keyword>
<name>A0ABW1K3E4_9ACTN</name>
<feature type="transmembrane region" description="Helical" evidence="2">
    <location>
        <begin position="110"/>
        <end position="129"/>
    </location>
</feature>
<gene>
    <name evidence="4" type="ORF">ACFP2T_08530</name>
</gene>
<evidence type="ECO:0000256" key="1">
    <source>
        <dbReference type="SAM" id="MobiDB-lite"/>
    </source>
</evidence>
<keyword evidence="2" id="KW-1133">Transmembrane helix</keyword>
<dbReference type="Pfam" id="PF01569">
    <property type="entry name" value="PAP2"/>
    <property type="match status" value="1"/>
</dbReference>
<dbReference type="Proteomes" id="UP001596203">
    <property type="component" value="Unassembled WGS sequence"/>
</dbReference>
<evidence type="ECO:0000313" key="5">
    <source>
        <dbReference type="Proteomes" id="UP001596203"/>
    </source>
</evidence>
<dbReference type="InterPro" id="IPR000326">
    <property type="entry name" value="PAP2/HPO"/>
</dbReference>
<feature type="transmembrane region" description="Helical" evidence="2">
    <location>
        <begin position="175"/>
        <end position="196"/>
    </location>
</feature>
<dbReference type="SMART" id="SM00014">
    <property type="entry name" value="acidPPc"/>
    <property type="match status" value="1"/>
</dbReference>
<feature type="region of interest" description="Disordered" evidence="1">
    <location>
        <begin position="306"/>
        <end position="338"/>
    </location>
</feature>
<keyword evidence="2" id="KW-0812">Transmembrane</keyword>
<feature type="domain" description="Phosphatidic acid phosphatase type 2/haloperoxidase" evidence="3">
    <location>
        <begin position="111"/>
        <end position="217"/>
    </location>
</feature>
<dbReference type="Gene3D" id="1.20.144.10">
    <property type="entry name" value="Phosphatidic acid phosphatase type 2/haloperoxidase"/>
    <property type="match status" value="1"/>
</dbReference>
<dbReference type="InterPro" id="IPR036938">
    <property type="entry name" value="PAP2/HPO_sf"/>
</dbReference>